<evidence type="ECO:0000256" key="1">
    <source>
        <dbReference type="SAM" id="MobiDB-lite"/>
    </source>
</evidence>
<feature type="region of interest" description="Disordered" evidence="1">
    <location>
        <begin position="183"/>
        <end position="226"/>
    </location>
</feature>
<keyword evidence="4" id="KW-1185">Reference proteome</keyword>
<evidence type="ECO:0000313" key="3">
    <source>
        <dbReference type="EMBL" id="UYV98830.1"/>
    </source>
</evidence>
<protein>
    <submittedName>
        <fullName evidence="3">Phosphotransferase</fullName>
    </submittedName>
</protein>
<gene>
    <name evidence="3" type="ORF">NL394_06355</name>
</gene>
<dbReference type="AlphaFoldDB" id="A0AAX3ELK2"/>
<evidence type="ECO:0000313" key="4">
    <source>
        <dbReference type="Proteomes" id="UP001163293"/>
    </source>
</evidence>
<proteinExistence type="predicted"/>
<feature type="domain" description="Aminoglycoside phosphotransferase" evidence="2">
    <location>
        <begin position="71"/>
        <end position="190"/>
    </location>
</feature>
<evidence type="ECO:0000259" key="2">
    <source>
        <dbReference type="Pfam" id="PF01636"/>
    </source>
</evidence>
<reference evidence="3" key="1">
    <citation type="submission" date="2022-07" db="EMBL/GenBank/DDBJ databases">
        <authorList>
            <person name="Wu T."/>
        </authorList>
    </citation>
    <scope>NUCLEOTIDE SEQUENCE</scope>
    <source>
        <strain evidence="3">SD-1</strain>
    </source>
</reference>
<accession>A0AAX3ELK2</accession>
<dbReference type="RefSeq" id="WP_069694721.1">
    <property type="nucleotide sequence ID" value="NZ_CP043010.1"/>
</dbReference>
<dbReference type="InterPro" id="IPR002575">
    <property type="entry name" value="Aminoglycoside_PTrfase"/>
</dbReference>
<organism evidence="3 4">
    <name type="scientific">Paenarthrobacter ureafaciens</name>
    <dbReference type="NCBI Taxonomy" id="37931"/>
    <lineage>
        <taxon>Bacteria</taxon>
        <taxon>Bacillati</taxon>
        <taxon>Actinomycetota</taxon>
        <taxon>Actinomycetes</taxon>
        <taxon>Micrococcales</taxon>
        <taxon>Micrococcaceae</taxon>
        <taxon>Paenarthrobacter</taxon>
    </lineage>
</organism>
<dbReference type="SUPFAM" id="SSF56112">
    <property type="entry name" value="Protein kinase-like (PK-like)"/>
    <property type="match status" value="1"/>
</dbReference>
<dbReference type="EMBL" id="CP101185">
    <property type="protein sequence ID" value="UYV98830.1"/>
    <property type="molecule type" value="Genomic_DNA"/>
</dbReference>
<dbReference type="Pfam" id="PF01636">
    <property type="entry name" value="APH"/>
    <property type="match status" value="1"/>
</dbReference>
<name>A0AAX3ELK2_PAEUR</name>
<sequence>MTDAISSRQLELLTSWLGHFTVIQDHSWPLQDTTVLQLETEDGRHVTVKASLTSHHIRREIKAYARGLPGLRGRIPDLLHSAPDAGLLVTGFLPGTLVAGTAAEHESDTYYQAGRLLALLHRPAGTSASYLRSMAVRTSAIIERLDGLVTAPVVRRVAEELAAVEVYPVELVTTHGDFQPRNWLYDDGPGRGRRVAPREPEPSRRNRGLGTSGGRPGLRTARCPHA</sequence>
<dbReference type="InterPro" id="IPR011009">
    <property type="entry name" value="Kinase-like_dom_sf"/>
</dbReference>
<dbReference type="Proteomes" id="UP001163293">
    <property type="component" value="Chromosome"/>
</dbReference>